<dbReference type="GO" id="GO:0005737">
    <property type="term" value="C:cytoplasm"/>
    <property type="evidence" value="ECO:0007669"/>
    <property type="project" value="TreeGrafter"/>
</dbReference>
<evidence type="ECO:0000313" key="13">
    <source>
        <dbReference type="Ensembl" id="ENSXCOP00000017656.1"/>
    </source>
</evidence>
<dbReference type="GO" id="GO:0005524">
    <property type="term" value="F:ATP binding"/>
    <property type="evidence" value="ECO:0007669"/>
    <property type="project" value="UniProtKB-UniRule"/>
</dbReference>
<evidence type="ECO:0000256" key="3">
    <source>
        <dbReference type="ARBA" id="ARBA00015203"/>
    </source>
</evidence>
<dbReference type="SMART" id="SM01181">
    <property type="entry name" value="E2_bind"/>
    <property type="match status" value="1"/>
</dbReference>
<dbReference type="FunFam" id="3.50.50.80:FF:000002">
    <property type="entry name" value="SUMO-activating enzyme subunit 2"/>
    <property type="match status" value="1"/>
</dbReference>
<dbReference type="Gene3D" id="3.10.290.20">
    <property type="entry name" value="Ubiquitin-like 2 activating enzyme e1b. Chain: B, domain 3"/>
    <property type="match status" value="1"/>
</dbReference>
<dbReference type="Proteomes" id="UP000261380">
    <property type="component" value="Unplaced"/>
</dbReference>
<dbReference type="FunFam" id="3.40.50.720:FF:000106">
    <property type="entry name" value="NEDD8-activating enzyme E1 catalytic subunit, putative"/>
    <property type="match status" value="1"/>
</dbReference>
<evidence type="ECO:0000256" key="11">
    <source>
        <dbReference type="RuleBase" id="RU368009"/>
    </source>
</evidence>
<keyword evidence="4 11" id="KW-0436">Ligase</keyword>
<dbReference type="CDD" id="cd01488">
    <property type="entry name" value="Uba3_RUB"/>
    <property type="match status" value="1"/>
</dbReference>
<dbReference type="PROSITE" id="PS00865">
    <property type="entry name" value="UBIQUITIN_ACTIVAT_2"/>
    <property type="match status" value="1"/>
</dbReference>
<evidence type="ECO:0000256" key="1">
    <source>
        <dbReference type="ARBA" id="ARBA00005032"/>
    </source>
</evidence>
<evidence type="ECO:0000259" key="12">
    <source>
        <dbReference type="SMART" id="SM01181"/>
    </source>
</evidence>
<dbReference type="AlphaFoldDB" id="A0A3B5M8Q3"/>
<dbReference type="Pfam" id="PF08825">
    <property type="entry name" value="E2_bind"/>
    <property type="match status" value="1"/>
</dbReference>
<evidence type="ECO:0000256" key="10">
    <source>
        <dbReference type="PROSITE-ProRule" id="PRU10132"/>
    </source>
</evidence>
<feature type="domain" description="E2 binding" evidence="12">
    <location>
        <begin position="355"/>
        <end position="443"/>
    </location>
</feature>
<reference evidence="13" key="2">
    <citation type="submission" date="2025-09" db="UniProtKB">
        <authorList>
            <consortium name="Ensembl"/>
        </authorList>
    </citation>
    <scope>IDENTIFICATION</scope>
</reference>
<comment type="catalytic activity">
    <reaction evidence="9 11">
        <text>ATP + [NEDD8 protein] + [E1 NEDD8-activating enzyme]-L-cysteine = AMP + diphosphate + [E1 NEDD8-activating enzyme]-S-[NEDD8 protein]-yl-L-cysteine.</text>
        <dbReference type="EC" id="6.2.1.64"/>
    </reaction>
</comment>
<dbReference type="GO" id="GO:0045116">
    <property type="term" value="P:protein neddylation"/>
    <property type="evidence" value="ECO:0007669"/>
    <property type="project" value="UniProtKB-UniRule"/>
</dbReference>
<dbReference type="FunFam" id="1.10.10.520:FF:000001">
    <property type="entry name" value="NEDD8-activating enzyme E1 catalytic subunit"/>
    <property type="match status" value="1"/>
</dbReference>
<keyword evidence="7 11" id="KW-0067">ATP-binding</keyword>
<keyword evidence="14" id="KW-1185">Reference proteome</keyword>
<dbReference type="GeneTree" id="ENSGT00550000074831"/>
<evidence type="ECO:0000256" key="8">
    <source>
        <dbReference type="ARBA" id="ARBA00023624"/>
    </source>
</evidence>
<protein>
    <recommendedName>
        <fullName evidence="3 11">NEDD8-activating enzyme E1 catalytic subunit</fullName>
        <ecNumber evidence="8 11">6.2.1.64</ecNumber>
    </recommendedName>
</protein>
<evidence type="ECO:0000256" key="7">
    <source>
        <dbReference type="ARBA" id="ARBA00022840"/>
    </source>
</evidence>
<dbReference type="Pfam" id="PF00899">
    <property type="entry name" value="ThiF"/>
    <property type="match status" value="1"/>
</dbReference>
<dbReference type="GO" id="GO:0032991">
    <property type="term" value="C:protein-containing complex"/>
    <property type="evidence" value="ECO:0007669"/>
    <property type="project" value="UniProtKB-ARBA"/>
</dbReference>
<accession>A0A3B5M8Q3</accession>
<dbReference type="PANTHER" id="PTHR10953:SF6">
    <property type="entry name" value="NEDD8-ACTIVATING ENZYME E1 CATALYTIC SUBUNIT"/>
    <property type="match status" value="1"/>
</dbReference>
<dbReference type="FunFam" id="3.10.290.20:FF:000001">
    <property type="entry name" value="NEDD8-activating enzyme E1 catalytic subunit, variant"/>
    <property type="match status" value="1"/>
</dbReference>
<dbReference type="InterPro" id="IPR000594">
    <property type="entry name" value="ThiF_NAD_FAD-bd"/>
</dbReference>
<dbReference type="Gene3D" id="1.10.10.520">
    <property type="entry name" value="Ubiquitin activating enzymes (Uba3). Chain: B, domain 2"/>
    <property type="match status" value="1"/>
</dbReference>
<comment type="pathway">
    <text evidence="1 11">Protein modification; protein neddylation.</text>
</comment>
<dbReference type="InterPro" id="IPR030468">
    <property type="entry name" value="Uba3_N"/>
</dbReference>
<organism evidence="13 14">
    <name type="scientific">Xiphophorus couchianus</name>
    <name type="common">Monterrey platyfish</name>
    <dbReference type="NCBI Taxonomy" id="32473"/>
    <lineage>
        <taxon>Eukaryota</taxon>
        <taxon>Metazoa</taxon>
        <taxon>Chordata</taxon>
        <taxon>Craniata</taxon>
        <taxon>Vertebrata</taxon>
        <taxon>Euteleostomi</taxon>
        <taxon>Actinopterygii</taxon>
        <taxon>Neopterygii</taxon>
        <taxon>Teleostei</taxon>
        <taxon>Neoteleostei</taxon>
        <taxon>Acanthomorphata</taxon>
        <taxon>Ovalentaria</taxon>
        <taxon>Atherinomorphae</taxon>
        <taxon>Cyprinodontiformes</taxon>
        <taxon>Poeciliidae</taxon>
        <taxon>Poeciliinae</taxon>
        <taxon>Xiphophorus</taxon>
    </lineage>
</organism>
<evidence type="ECO:0000256" key="5">
    <source>
        <dbReference type="ARBA" id="ARBA00022741"/>
    </source>
</evidence>
<evidence type="ECO:0000313" key="14">
    <source>
        <dbReference type="Proteomes" id="UP000261380"/>
    </source>
</evidence>
<keyword evidence="5 11" id="KW-0547">Nucleotide-binding</keyword>
<evidence type="ECO:0000256" key="9">
    <source>
        <dbReference type="ARBA" id="ARBA00024626"/>
    </source>
</evidence>
<dbReference type="InterPro" id="IPR023318">
    <property type="entry name" value="Ub_act_enz_dom_a_sf"/>
</dbReference>
<comment type="similarity">
    <text evidence="2 11">Belongs to the ubiquitin-activating E1 family. UBA3 subfamily.</text>
</comment>
<gene>
    <name evidence="13" type="primary">UBA3</name>
</gene>
<dbReference type="InterPro" id="IPR045886">
    <property type="entry name" value="ThiF/MoeB/HesA"/>
</dbReference>
<dbReference type="InterPro" id="IPR035985">
    <property type="entry name" value="Ubiquitin-activating_enz"/>
</dbReference>
<evidence type="ECO:0000256" key="6">
    <source>
        <dbReference type="ARBA" id="ARBA00022786"/>
    </source>
</evidence>
<dbReference type="GO" id="GO:0019781">
    <property type="term" value="F:NEDD8 activating enzyme activity"/>
    <property type="evidence" value="ECO:0007669"/>
    <property type="project" value="UniProtKB-UniRule"/>
</dbReference>
<dbReference type="InterPro" id="IPR033127">
    <property type="entry name" value="UBQ-activ_enz_E1_Cys_AS"/>
</dbReference>
<evidence type="ECO:0000256" key="4">
    <source>
        <dbReference type="ARBA" id="ARBA00022598"/>
    </source>
</evidence>
<dbReference type="InterPro" id="IPR014929">
    <property type="entry name" value="E2-binding"/>
</dbReference>
<name>A0A3B5M8Q3_9TELE</name>
<dbReference type="GO" id="GO:0005634">
    <property type="term" value="C:nucleus"/>
    <property type="evidence" value="ECO:0007669"/>
    <property type="project" value="TreeGrafter"/>
</dbReference>
<dbReference type="PANTHER" id="PTHR10953">
    <property type="entry name" value="UBIQUITIN-ACTIVATING ENZYME E1"/>
    <property type="match status" value="1"/>
</dbReference>
<sequence length="444" mass="50100">SYCLFSREKKRRRLEDLTEKMAVDSGHMDSDCDWDGRWNHVKKFLERPGPFTHPDFEPSTESLQFLLETCKILVIGAGGLGCELLKNLALSGFRLIHVVDMDTIDVSNLNRQFLFRPKDVGRPKADVAADFINSRISGCKVVPHFKKIQDFDDSFYRQFHIIVCGLDSIIARRWINGMLISLLSYEDGVLDPSSIIPLIDGGTEGFKGNARVILPGMTACIDCTLELYPPQVINFPMCTIATMPRLPEHCVEYARILQWAKERPFGGFLDGDNPEHIQWVFEKSQERAAEFNITGVTYRLTQAACATEVFKIATSAYIPLNNYMVFNDVDGLYTYTFEAERKENCTACSQVPQDLQFPPSAKLQEVLEYLTETASLQMKSPAITTTLEGKNKTLYLQSVKSIEERTRPNLCKTLKELGLSDGQEIAVADVTTPQTVLFKINFTA</sequence>
<evidence type="ECO:0000256" key="2">
    <source>
        <dbReference type="ARBA" id="ARBA00006310"/>
    </source>
</evidence>
<reference evidence="13" key="1">
    <citation type="submission" date="2025-08" db="UniProtKB">
        <authorList>
            <consortium name="Ensembl"/>
        </authorList>
    </citation>
    <scope>IDENTIFICATION</scope>
</reference>
<dbReference type="STRING" id="32473.ENSXCOP00000017656"/>
<comment type="function">
    <text evidence="11">Catalytic subunit of the dimeric E1 enzyme, which activates NEDD8.</text>
</comment>
<keyword evidence="6 11" id="KW-0833">Ubl conjugation pathway</keyword>
<dbReference type="UniPathway" id="UPA00885"/>
<dbReference type="Ensembl" id="ENSXCOT00000017879.1">
    <property type="protein sequence ID" value="ENSXCOP00000017656.1"/>
    <property type="gene ID" value="ENSXCOG00000013310.1"/>
</dbReference>
<dbReference type="Gene3D" id="3.40.50.720">
    <property type="entry name" value="NAD(P)-binding Rossmann-like Domain"/>
    <property type="match status" value="1"/>
</dbReference>
<feature type="active site" description="Glycyl thioester intermediate" evidence="10">
    <location>
        <position position="238"/>
    </location>
</feature>
<dbReference type="SUPFAM" id="SSF69572">
    <property type="entry name" value="Activating enzymes of the ubiquitin-like proteins"/>
    <property type="match status" value="1"/>
</dbReference>
<proteinExistence type="inferred from homology"/>
<dbReference type="EC" id="6.2.1.64" evidence="8 11"/>